<evidence type="ECO:0000256" key="1">
    <source>
        <dbReference type="ARBA" id="ARBA00001968"/>
    </source>
</evidence>
<dbReference type="GO" id="GO:0046872">
    <property type="term" value="F:metal ion binding"/>
    <property type="evidence" value="ECO:0007669"/>
    <property type="project" value="UniProtKB-KW"/>
</dbReference>
<sequence length="201" mass="22781">MKIKLNDSLSRLGDSFGMSTSNTLKTFKQSVVQIEHYLKTLIYWPEKSKIKQLLPIAFRARYNNVQSIIDCLEIQVEKPSDPVKQAITWSEYKKCSTLKYLISSTFDRSINFISKGYGGRISDSLLIEDSGYLEIVPVGCGVMADRGFKDIAKLLHERNCKLIRSPSESSAGKSTKAEVLETKRIVSLHIHIERLFVGFEV</sequence>
<proteinExistence type="predicted"/>
<keyword evidence="5" id="KW-1185">Reference proteome</keyword>
<dbReference type="Pfam" id="PF13359">
    <property type="entry name" value="DDE_Tnp_4"/>
    <property type="match status" value="1"/>
</dbReference>
<evidence type="ECO:0000256" key="2">
    <source>
        <dbReference type="ARBA" id="ARBA00022723"/>
    </source>
</evidence>
<protein>
    <recommendedName>
        <fullName evidence="3">DDE Tnp4 domain-containing protein</fullName>
    </recommendedName>
</protein>
<keyword evidence="2" id="KW-0479">Metal-binding</keyword>
<accession>A0AAV8WR43</accession>
<evidence type="ECO:0000313" key="4">
    <source>
        <dbReference type="EMBL" id="KAJ8928978.1"/>
    </source>
</evidence>
<dbReference type="EMBL" id="JANEYF010005168">
    <property type="protein sequence ID" value="KAJ8928978.1"/>
    <property type="molecule type" value="Genomic_DNA"/>
</dbReference>
<comment type="caution">
    <text evidence="4">The sequence shown here is derived from an EMBL/GenBank/DDBJ whole genome shotgun (WGS) entry which is preliminary data.</text>
</comment>
<evidence type="ECO:0000313" key="5">
    <source>
        <dbReference type="Proteomes" id="UP001162156"/>
    </source>
</evidence>
<name>A0AAV8WR43_9CUCU</name>
<feature type="domain" description="DDE Tnp4" evidence="3">
    <location>
        <begin position="69"/>
        <end position="196"/>
    </location>
</feature>
<dbReference type="Proteomes" id="UP001162156">
    <property type="component" value="Unassembled WGS sequence"/>
</dbReference>
<evidence type="ECO:0000259" key="3">
    <source>
        <dbReference type="Pfam" id="PF13359"/>
    </source>
</evidence>
<dbReference type="AlphaFoldDB" id="A0AAV8WR43"/>
<gene>
    <name evidence="4" type="ORF">NQ314_018383</name>
</gene>
<comment type="cofactor">
    <cofactor evidence="1">
        <name>a divalent metal cation</name>
        <dbReference type="ChEBI" id="CHEBI:60240"/>
    </cofactor>
</comment>
<organism evidence="4 5">
    <name type="scientific">Rhamnusium bicolor</name>
    <dbReference type="NCBI Taxonomy" id="1586634"/>
    <lineage>
        <taxon>Eukaryota</taxon>
        <taxon>Metazoa</taxon>
        <taxon>Ecdysozoa</taxon>
        <taxon>Arthropoda</taxon>
        <taxon>Hexapoda</taxon>
        <taxon>Insecta</taxon>
        <taxon>Pterygota</taxon>
        <taxon>Neoptera</taxon>
        <taxon>Endopterygota</taxon>
        <taxon>Coleoptera</taxon>
        <taxon>Polyphaga</taxon>
        <taxon>Cucujiformia</taxon>
        <taxon>Chrysomeloidea</taxon>
        <taxon>Cerambycidae</taxon>
        <taxon>Lepturinae</taxon>
        <taxon>Rhagiini</taxon>
        <taxon>Rhamnusium</taxon>
    </lineage>
</organism>
<dbReference type="InterPro" id="IPR027806">
    <property type="entry name" value="HARBI1_dom"/>
</dbReference>
<dbReference type="PANTHER" id="PTHR23080">
    <property type="entry name" value="THAP DOMAIN PROTEIN"/>
    <property type="match status" value="1"/>
</dbReference>
<dbReference type="PANTHER" id="PTHR23080:SF144">
    <property type="entry name" value="SPINDLE AND KINETOCHORE ASSOCIATED COMPLEX SUBUNIT 3"/>
    <property type="match status" value="1"/>
</dbReference>
<reference evidence="4" key="1">
    <citation type="journal article" date="2023" name="Insect Mol. Biol.">
        <title>Genome sequencing provides insights into the evolution of gene families encoding plant cell wall-degrading enzymes in longhorned beetles.</title>
        <authorList>
            <person name="Shin N.R."/>
            <person name="Okamura Y."/>
            <person name="Kirsch R."/>
            <person name="Pauchet Y."/>
        </authorList>
    </citation>
    <scope>NUCLEOTIDE SEQUENCE</scope>
    <source>
        <strain evidence="4">RBIC_L_NR</strain>
    </source>
</reference>